<feature type="compositionally biased region" description="Acidic residues" evidence="2">
    <location>
        <begin position="338"/>
        <end position="347"/>
    </location>
</feature>
<evidence type="ECO:0000313" key="5">
    <source>
        <dbReference type="EMBL" id="NDW16392.1"/>
    </source>
</evidence>
<keyword evidence="1" id="KW-0597">Phosphoprotein</keyword>
<feature type="domain" description="HDOD" evidence="4">
    <location>
        <begin position="143"/>
        <end position="323"/>
    </location>
</feature>
<evidence type="ECO:0000256" key="2">
    <source>
        <dbReference type="SAM" id="MobiDB-lite"/>
    </source>
</evidence>
<dbReference type="Pfam" id="PF08668">
    <property type="entry name" value="HDOD"/>
    <property type="match status" value="1"/>
</dbReference>
<dbReference type="EMBL" id="JAAAWO010000009">
    <property type="protein sequence ID" value="NDW16392.1"/>
    <property type="molecule type" value="Genomic_DNA"/>
</dbReference>
<dbReference type="Proteomes" id="UP000471381">
    <property type="component" value="Unassembled WGS sequence"/>
</dbReference>
<dbReference type="RefSeq" id="WP_163107026.1">
    <property type="nucleotide sequence ID" value="NZ_JAAAWO010000009.1"/>
</dbReference>
<dbReference type="PANTHER" id="PTHR33525">
    <property type="match status" value="1"/>
</dbReference>
<keyword evidence="6" id="KW-1185">Reference proteome</keyword>
<dbReference type="InterPro" id="IPR052340">
    <property type="entry name" value="RNase_Y/CdgJ"/>
</dbReference>
<dbReference type="SMART" id="SM00448">
    <property type="entry name" value="REC"/>
    <property type="match status" value="1"/>
</dbReference>
<evidence type="ECO:0000313" key="6">
    <source>
        <dbReference type="Proteomes" id="UP000471381"/>
    </source>
</evidence>
<dbReference type="Pfam" id="PF00072">
    <property type="entry name" value="Response_reg"/>
    <property type="match status" value="1"/>
</dbReference>
<reference evidence="5 6" key="1">
    <citation type="submission" date="2020-01" db="EMBL/GenBank/DDBJ databases">
        <title>Genomes of bacteria type strains.</title>
        <authorList>
            <person name="Chen J."/>
            <person name="Zhu S."/>
            <person name="Yang J."/>
        </authorList>
    </citation>
    <scope>NUCLEOTIDE SEQUENCE [LARGE SCALE GENOMIC DNA]</scope>
    <source>
        <strain evidence="5 6">LMG 24078</strain>
    </source>
</reference>
<dbReference type="GO" id="GO:0000160">
    <property type="term" value="P:phosphorelay signal transduction system"/>
    <property type="evidence" value="ECO:0007669"/>
    <property type="project" value="InterPro"/>
</dbReference>
<dbReference type="SUPFAM" id="SSF52172">
    <property type="entry name" value="CheY-like"/>
    <property type="match status" value="1"/>
</dbReference>
<dbReference type="InterPro" id="IPR011006">
    <property type="entry name" value="CheY-like_superfamily"/>
</dbReference>
<feature type="domain" description="Response regulatory" evidence="3">
    <location>
        <begin position="5"/>
        <end position="122"/>
    </location>
</feature>
<dbReference type="AlphaFoldDB" id="A0A6N9TIS4"/>
<sequence>MPSNQVVIVDDEELILKSLKRALRRLAPSWSVHLFDSPNEALDKLQQGEIKPDLVMCDRLMPGTRGDDVLLECRTHNPEAIRLLITGDTRIDMKEIVASNVHIFISKPFEHGDISDVLNRVMRIKALPLTHSVRQSLGRLKGLPVLNETYQKLDKLLKCEDAELDEVARVVGKDPTLVANVLQAANSPFLGFRGQVSSVDKAVKRLGLNTIASIAIASSLSQTYSIDSKMHRDVVVRALSSAYIATRLMQLRGFSREQAEYSFSLSLLASIGELYLVDAPETANDVGLQSSTKPISALITYYLLTVWGIEERLVEDILSASCEAASTLRPRKGVEQSQEPDDSEESKEAEGLIASQVFYLARRLACEDFDEALTDVLNMDEFAQWYPALNALKENPPEDINLAAPQ</sequence>
<dbReference type="InterPro" id="IPR001789">
    <property type="entry name" value="Sig_transdc_resp-reg_receiver"/>
</dbReference>
<feature type="region of interest" description="Disordered" evidence="2">
    <location>
        <begin position="329"/>
        <end position="349"/>
    </location>
</feature>
<dbReference type="PROSITE" id="PS50110">
    <property type="entry name" value="RESPONSE_REGULATORY"/>
    <property type="match status" value="1"/>
</dbReference>
<gene>
    <name evidence="5" type="ORF">GTQ48_12785</name>
</gene>
<proteinExistence type="predicted"/>
<evidence type="ECO:0000259" key="4">
    <source>
        <dbReference type="PROSITE" id="PS51833"/>
    </source>
</evidence>
<dbReference type="SUPFAM" id="SSF109604">
    <property type="entry name" value="HD-domain/PDEase-like"/>
    <property type="match status" value="1"/>
</dbReference>
<organism evidence="5 6">
    <name type="scientific">Alteromonas genovensis</name>
    <dbReference type="NCBI Taxonomy" id="471225"/>
    <lineage>
        <taxon>Bacteria</taxon>
        <taxon>Pseudomonadati</taxon>
        <taxon>Pseudomonadota</taxon>
        <taxon>Gammaproteobacteria</taxon>
        <taxon>Alteromonadales</taxon>
        <taxon>Alteromonadaceae</taxon>
        <taxon>Alteromonas/Salinimonas group</taxon>
        <taxon>Alteromonas</taxon>
    </lineage>
</organism>
<comment type="caution">
    <text evidence="5">The sequence shown here is derived from an EMBL/GenBank/DDBJ whole genome shotgun (WGS) entry which is preliminary data.</text>
</comment>
<dbReference type="PANTHER" id="PTHR33525:SF5">
    <property type="entry name" value="TWO COMPONENT SIGNAL TRANSDUCTION SYSTEM RESPONSE REGULATOR"/>
    <property type="match status" value="1"/>
</dbReference>
<dbReference type="PROSITE" id="PS51833">
    <property type="entry name" value="HDOD"/>
    <property type="match status" value="1"/>
</dbReference>
<accession>A0A6N9TIS4</accession>
<name>A0A6N9TIS4_9ALTE</name>
<feature type="modified residue" description="4-aspartylphosphate" evidence="1">
    <location>
        <position position="58"/>
    </location>
</feature>
<dbReference type="Gene3D" id="1.10.3210.10">
    <property type="entry name" value="Hypothetical protein af1432"/>
    <property type="match status" value="1"/>
</dbReference>
<dbReference type="InterPro" id="IPR013976">
    <property type="entry name" value="HDOD"/>
</dbReference>
<evidence type="ECO:0000259" key="3">
    <source>
        <dbReference type="PROSITE" id="PS50110"/>
    </source>
</evidence>
<evidence type="ECO:0000256" key="1">
    <source>
        <dbReference type="PROSITE-ProRule" id="PRU00169"/>
    </source>
</evidence>
<dbReference type="Gene3D" id="3.40.50.2300">
    <property type="match status" value="1"/>
</dbReference>
<protein>
    <submittedName>
        <fullName evidence="5">HDOD domain-containing protein</fullName>
    </submittedName>
</protein>